<evidence type="ECO:0000313" key="3">
    <source>
        <dbReference type="Proteomes" id="UP000199695"/>
    </source>
</evidence>
<accession>A0A1H8G4B5</accession>
<keyword evidence="1" id="KW-0812">Transmembrane</keyword>
<dbReference type="OrthoDB" id="1786102at2"/>
<dbReference type="EMBL" id="FOCQ01000010">
    <property type="protein sequence ID" value="SEN38822.1"/>
    <property type="molecule type" value="Genomic_DNA"/>
</dbReference>
<dbReference type="AlphaFoldDB" id="A0A1H8G4B5"/>
<proteinExistence type="predicted"/>
<protein>
    <submittedName>
        <fullName evidence="2">Protein CcmA, bactofilin family</fullName>
    </submittedName>
</protein>
<feature type="transmembrane region" description="Helical" evidence="1">
    <location>
        <begin position="348"/>
        <end position="367"/>
    </location>
</feature>
<keyword evidence="3" id="KW-1185">Reference proteome</keyword>
<dbReference type="STRING" id="1173111.SAMN05444955_11065"/>
<evidence type="ECO:0000256" key="1">
    <source>
        <dbReference type="SAM" id="Phobius"/>
    </source>
</evidence>
<keyword evidence="1" id="KW-1133">Transmembrane helix</keyword>
<dbReference type="RefSeq" id="WP_089969577.1">
    <property type="nucleotide sequence ID" value="NZ_FOCQ01000010.1"/>
</dbReference>
<organism evidence="2 3">
    <name type="scientific">Lihuaxuella thermophila</name>
    <dbReference type="NCBI Taxonomy" id="1173111"/>
    <lineage>
        <taxon>Bacteria</taxon>
        <taxon>Bacillati</taxon>
        <taxon>Bacillota</taxon>
        <taxon>Bacilli</taxon>
        <taxon>Bacillales</taxon>
        <taxon>Thermoactinomycetaceae</taxon>
        <taxon>Lihuaxuella</taxon>
    </lineage>
</organism>
<reference evidence="2 3" key="1">
    <citation type="submission" date="2016-10" db="EMBL/GenBank/DDBJ databases">
        <authorList>
            <person name="de Groot N.N."/>
        </authorList>
    </citation>
    <scope>NUCLEOTIDE SEQUENCE [LARGE SCALE GENOMIC DNA]</scope>
    <source>
        <strain evidence="2 3">DSM 46701</strain>
    </source>
</reference>
<keyword evidence="1" id="KW-0472">Membrane</keyword>
<dbReference type="Proteomes" id="UP000199695">
    <property type="component" value="Unassembled WGS sequence"/>
</dbReference>
<feature type="transmembrane region" description="Helical" evidence="1">
    <location>
        <begin position="278"/>
        <end position="298"/>
    </location>
</feature>
<gene>
    <name evidence="2" type="ORF">SAMN05444955_11065</name>
</gene>
<evidence type="ECO:0000313" key="2">
    <source>
        <dbReference type="EMBL" id="SEN38822.1"/>
    </source>
</evidence>
<name>A0A1H8G4B5_9BACL</name>
<feature type="transmembrane region" description="Helical" evidence="1">
    <location>
        <begin position="388"/>
        <end position="417"/>
    </location>
</feature>
<sequence>MKRAILVLLKVMLVFVLITGVLLGFSMLERGALAEHVARYFGWNWLLYDRPAEPVPGRPAMSSERDGWLQIDPNSGRAGVNQPGKNVEIYGEVIGDVQARNVRLITDASVSGMVTASETVEIMESRVQGKIKAKRVKLQENEMFSHTGQPSVRVDGGIEAEQVSIGRGSVVYGPVGGEQSQVDVAGHVRGEVKGSQILIRQSAVIEGDVYVNGSSVILEAGADVKGRLIGKPGVPLQIINTKATTSDEGMMNHEAMMGPHPVHHGEPHVVREFDLNGGWGWAWIPLLLGVIALSFLVYTFLRKAMDESRRNMTEIPWRALWTGFLTVILSIPVMFLLSVSIIGIPFALAVLIALVMAGWTGLSALALEIGQRIFKQLKLDGQAEWKSLVLGVLVVAHLVWVPVVGWVLSAGLLLLAIGSTVIDWMPRIKGYWSKWRKKGKPEEEEGK</sequence>
<feature type="transmembrane region" description="Helical" evidence="1">
    <location>
        <begin position="319"/>
        <end position="342"/>
    </location>
</feature>